<dbReference type="Pfam" id="PF00005">
    <property type="entry name" value="ABC_tran"/>
    <property type="match status" value="1"/>
</dbReference>
<evidence type="ECO:0000256" key="3">
    <source>
        <dbReference type="ARBA" id="ARBA00022741"/>
    </source>
</evidence>
<dbReference type="RefSeq" id="WP_112332126.1">
    <property type="nucleotide sequence ID" value="NZ_QLYR01000002.1"/>
</dbReference>
<feature type="transmembrane region" description="Helical" evidence="7">
    <location>
        <begin position="237"/>
        <end position="256"/>
    </location>
</feature>
<feature type="domain" description="ABC transmembrane type-1" evidence="9">
    <location>
        <begin position="18"/>
        <end position="297"/>
    </location>
</feature>
<organism evidence="10 11">
    <name type="scientific">Hydrogeniiclostridium mannosilyticum</name>
    <dbReference type="NCBI Taxonomy" id="2764322"/>
    <lineage>
        <taxon>Bacteria</taxon>
        <taxon>Bacillati</taxon>
        <taxon>Bacillota</taxon>
        <taxon>Clostridia</taxon>
        <taxon>Eubacteriales</taxon>
        <taxon>Acutalibacteraceae</taxon>
        <taxon>Hydrogeniiclostridium</taxon>
    </lineage>
</organism>
<dbReference type="SMART" id="SM00382">
    <property type="entry name" value="AAA"/>
    <property type="match status" value="1"/>
</dbReference>
<dbReference type="GO" id="GO:0005524">
    <property type="term" value="F:ATP binding"/>
    <property type="evidence" value="ECO:0007669"/>
    <property type="project" value="UniProtKB-KW"/>
</dbReference>
<dbReference type="GO" id="GO:0015421">
    <property type="term" value="F:ABC-type oligopeptide transporter activity"/>
    <property type="evidence" value="ECO:0007669"/>
    <property type="project" value="TreeGrafter"/>
</dbReference>
<proteinExistence type="predicted"/>
<dbReference type="GO" id="GO:0016887">
    <property type="term" value="F:ATP hydrolysis activity"/>
    <property type="evidence" value="ECO:0007669"/>
    <property type="project" value="InterPro"/>
</dbReference>
<feature type="transmembrane region" description="Helical" evidence="7">
    <location>
        <begin position="50"/>
        <end position="71"/>
    </location>
</feature>
<dbReference type="EMBL" id="QLYR01000002">
    <property type="protein sequence ID" value="RAQ29696.1"/>
    <property type="molecule type" value="Genomic_DNA"/>
</dbReference>
<dbReference type="PROSITE" id="PS00211">
    <property type="entry name" value="ABC_TRANSPORTER_1"/>
    <property type="match status" value="1"/>
</dbReference>
<dbReference type="InterPro" id="IPR003593">
    <property type="entry name" value="AAA+_ATPase"/>
</dbReference>
<dbReference type="CDD" id="cd03228">
    <property type="entry name" value="ABCC_MRP_Like"/>
    <property type="match status" value="1"/>
</dbReference>
<keyword evidence="11" id="KW-1185">Reference proteome</keyword>
<keyword evidence="5 7" id="KW-1133">Transmembrane helix</keyword>
<evidence type="ECO:0000256" key="2">
    <source>
        <dbReference type="ARBA" id="ARBA00022692"/>
    </source>
</evidence>
<feature type="transmembrane region" description="Helical" evidence="7">
    <location>
        <begin position="153"/>
        <end position="172"/>
    </location>
</feature>
<dbReference type="Gene3D" id="1.20.1560.10">
    <property type="entry name" value="ABC transporter type 1, transmembrane domain"/>
    <property type="match status" value="1"/>
</dbReference>
<dbReference type="SUPFAM" id="SSF52540">
    <property type="entry name" value="P-loop containing nucleoside triphosphate hydrolases"/>
    <property type="match status" value="1"/>
</dbReference>
<evidence type="ECO:0000313" key="10">
    <source>
        <dbReference type="EMBL" id="RAQ29696.1"/>
    </source>
</evidence>
<dbReference type="PANTHER" id="PTHR43394">
    <property type="entry name" value="ATP-DEPENDENT PERMEASE MDL1, MITOCHONDRIAL"/>
    <property type="match status" value="1"/>
</dbReference>
<dbReference type="SUPFAM" id="SSF90123">
    <property type="entry name" value="ABC transporter transmembrane region"/>
    <property type="match status" value="1"/>
</dbReference>
<feature type="transmembrane region" description="Helical" evidence="7">
    <location>
        <begin position="125"/>
        <end position="147"/>
    </location>
</feature>
<protein>
    <recommendedName>
        <fullName evidence="12">ABC transporter ATP-binding protein</fullName>
    </recommendedName>
</protein>
<dbReference type="InterPro" id="IPR011527">
    <property type="entry name" value="ABC1_TM_dom"/>
</dbReference>
<dbReference type="InterPro" id="IPR003439">
    <property type="entry name" value="ABC_transporter-like_ATP-bd"/>
</dbReference>
<dbReference type="InterPro" id="IPR036640">
    <property type="entry name" value="ABC1_TM_sf"/>
</dbReference>
<evidence type="ECO:0000256" key="1">
    <source>
        <dbReference type="ARBA" id="ARBA00004651"/>
    </source>
</evidence>
<evidence type="ECO:0000313" key="11">
    <source>
        <dbReference type="Proteomes" id="UP000249377"/>
    </source>
</evidence>
<dbReference type="PROSITE" id="PS50893">
    <property type="entry name" value="ABC_TRANSPORTER_2"/>
    <property type="match status" value="1"/>
</dbReference>
<evidence type="ECO:0000259" key="9">
    <source>
        <dbReference type="PROSITE" id="PS50929"/>
    </source>
</evidence>
<dbReference type="AlphaFoldDB" id="A0A328UDM2"/>
<accession>A0A328UDM2</accession>
<sequence length="560" mass="61375">MYRNICKSANIGWKEVTLTVVLKIGVISAALLSAQLIGRVLGAIQEEESISAGELILLVVAVLGELFFTLANTRFFGLQTQKATNNLCERANVTITGANYQLLTQISDGDLYQRATEDSKRTANFLYQSSVGLLSSGLTFGVGLVYLALVKWYLAPIYGAMWLCIFALQFWLSKSADTAMSEVFAKNAEIGEQFRGLYSRIGLIRSYNYETQAQKKLEDGTKGYVAATRNVWAKRSLLTLPMSILAFLPVFVMFVISSYLTGVGQITVAELVSVTVLLVTVDSGMSQMPTLFLDWRSNRASAKRYLELVLLPLETLSDTPEKPGRTGEISLQNVSLSYGDQPVLRNVSLKIQSGEKVAVVGRSGSGKSTLIKLMAGLLVPDEGEVTVSGKRPDTELEVRQELSCAFQQGGPLFQRSVAENVSYGRENATPAQLQKAFRSAVVDFVSDETGNRKASELSGGQQRRVEIARALLKGGEIFLFDEITSELDTDTTNRLLAGLAEETVGKTVVFVSHDWAEIQQAERILVVDQGQIVQDGKTEALLQSEGLFRTLFLSEVTHHE</sequence>
<keyword evidence="2 7" id="KW-0812">Transmembrane</keyword>
<keyword evidence="4" id="KW-0067">ATP-binding</keyword>
<evidence type="ECO:0000256" key="4">
    <source>
        <dbReference type="ARBA" id="ARBA00022840"/>
    </source>
</evidence>
<evidence type="ECO:0000256" key="7">
    <source>
        <dbReference type="SAM" id="Phobius"/>
    </source>
</evidence>
<evidence type="ECO:0000256" key="5">
    <source>
        <dbReference type="ARBA" id="ARBA00022989"/>
    </source>
</evidence>
<dbReference type="InterPro" id="IPR039421">
    <property type="entry name" value="Type_1_exporter"/>
</dbReference>
<evidence type="ECO:0000256" key="6">
    <source>
        <dbReference type="ARBA" id="ARBA00023136"/>
    </source>
</evidence>
<dbReference type="PANTHER" id="PTHR43394:SF1">
    <property type="entry name" value="ATP-BINDING CASSETTE SUB-FAMILY B MEMBER 10, MITOCHONDRIAL"/>
    <property type="match status" value="1"/>
</dbReference>
<dbReference type="InterPro" id="IPR027417">
    <property type="entry name" value="P-loop_NTPase"/>
</dbReference>
<evidence type="ECO:0008006" key="12">
    <source>
        <dbReference type="Google" id="ProtNLM"/>
    </source>
</evidence>
<feature type="transmembrane region" description="Helical" evidence="7">
    <location>
        <begin position="20"/>
        <end position="38"/>
    </location>
</feature>
<evidence type="ECO:0000259" key="8">
    <source>
        <dbReference type="PROSITE" id="PS50893"/>
    </source>
</evidence>
<reference evidence="10 11" key="1">
    <citation type="submission" date="2018-06" db="EMBL/GenBank/DDBJ databases">
        <title>Noncontiguous genome sequence of Ruminococcaceae bacterium ASD2818.</title>
        <authorList>
            <person name="Chaplin A.V."/>
            <person name="Sokolova S.R."/>
            <person name="Kochetkova T.O."/>
            <person name="Goltsov A.Y."/>
            <person name="Trofimov D.Y."/>
            <person name="Efimov B.A."/>
        </authorList>
    </citation>
    <scope>NUCLEOTIDE SEQUENCE [LARGE SCALE GENOMIC DNA]</scope>
    <source>
        <strain evidence="10 11">ASD2818</strain>
    </source>
</reference>
<keyword evidence="3" id="KW-0547">Nucleotide-binding</keyword>
<gene>
    <name evidence="10" type="ORF">DPQ25_05205</name>
</gene>
<feature type="domain" description="ABC transporter" evidence="8">
    <location>
        <begin position="329"/>
        <end position="554"/>
    </location>
</feature>
<comment type="caution">
    <text evidence="10">The sequence shown here is derived from an EMBL/GenBank/DDBJ whole genome shotgun (WGS) entry which is preliminary data.</text>
</comment>
<dbReference type="Pfam" id="PF00664">
    <property type="entry name" value="ABC_membrane"/>
    <property type="match status" value="1"/>
</dbReference>
<name>A0A328UDM2_9FIRM</name>
<comment type="subcellular location">
    <subcellularLocation>
        <location evidence="1">Cell membrane</location>
        <topology evidence="1">Multi-pass membrane protein</topology>
    </subcellularLocation>
</comment>
<dbReference type="GO" id="GO:0005886">
    <property type="term" value="C:plasma membrane"/>
    <property type="evidence" value="ECO:0007669"/>
    <property type="project" value="UniProtKB-SubCell"/>
</dbReference>
<keyword evidence="6 7" id="KW-0472">Membrane</keyword>
<dbReference type="PROSITE" id="PS50929">
    <property type="entry name" value="ABC_TM1F"/>
    <property type="match status" value="1"/>
</dbReference>
<dbReference type="InterPro" id="IPR017871">
    <property type="entry name" value="ABC_transporter-like_CS"/>
</dbReference>
<dbReference type="Gene3D" id="3.40.50.300">
    <property type="entry name" value="P-loop containing nucleotide triphosphate hydrolases"/>
    <property type="match status" value="1"/>
</dbReference>
<dbReference type="Proteomes" id="UP000249377">
    <property type="component" value="Unassembled WGS sequence"/>
</dbReference>